<accession>A0A9X4P190</accession>
<evidence type="ECO:0000259" key="1">
    <source>
        <dbReference type="Pfam" id="PF10651"/>
    </source>
</evidence>
<dbReference type="RefSeq" id="WP_279364998.1">
    <property type="nucleotide sequence ID" value="NZ_JAMWEC010000002.1"/>
</dbReference>
<dbReference type="EMBL" id="JAMWFV010000017">
    <property type="protein sequence ID" value="MDG6145880.1"/>
    <property type="molecule type" value="Genomic_DNA"/>
</dbReference>
<dbReference type="Gene3D" id="6.10.250.1350">
    <property type="match status" value="1"/>
</dbReference>
<evidence type="ECO:0000259" key="2">
    <source>
        <dbReference type="Pfam" id="PF18667"/>
    </source>
</evidence>
<gene>
    <name evidence="3" type="ORF">NF717_09505</name>
</gene>
<dbReference type="InterPro" id="IPR041531">
    <property type="entry name" value="BppU_IgG"/>
</dbReference>
<feature type="domain" description="BppU N-terminal" evidence="1">
    <location>
        <begin position="2"/>
        <end position="141"/>
    </location>
</feature>
<dbReference type="Gene3D" id="2.60.40.3350">
    <property type="match status" value="1"/>
</dbReference>
<organism evidence="3 4">
    <name type="scientific">Lactococcus formosensis</name>
    <dbReference type="NCBI Taxonomy" id="1281486"/>
    <lineage>
        <taxon>Bacteria</taxon>
        <taxon>Bacillati</taxon>
        <taxon>Bacillota</taxon>
        <taxon>Bacilli</taxon>
        <taxon>Lactobacillales</taxon>
        <taxon>Streptococcaceae</taxon>
        <taxon>Lactococcus</taxon>
    </lineage>
</organism>
<evidence type="ECO:0000313" key="4">
    <source>
        <dbReference type="Proteomes" id="UP001153199"/>
    </source>
</evidence>
<dbReference type="InterPro" id="IPR018913">
    <property type="entry name" value="BppU_N"/>
</dbReference>
<name>A0A9X4P190_9LACT</name>
<comment type="caution">
    <text evidence="3">The sequence shown here is derived from an EMBL/GenBank/DDBJ whole genome shotgun (WGS) entry which is preliminary data.</text>
</comment>
<dbReference type="Gene3D" id="2.60.40.3320">
    <property type="match status" value="1"/>
</dbReference>
<protein>
    <submittedName>
        <fullName evidence="3">BppU family phage baseplate upper protein</fullName>
    </submittedName>
</protein>
<sequence length="314" mass="35157">MKKWNVTLSTTEPDNYVGIINVRQGNVNSEVIEAQIVQNGLPLDLTDCTATFQAFLGGEHVVERSCKIIDYKKGIVQYTFDEYTMQSLHRQRANIAFYKGEEEIATTQDFTYFVIHAVSKTPGEMGSYWQTAEDLLNDMKDYINAGKGDFEDWFDSVKDILESIDPGGKLLSEVLDLKKIVYRKVPSGFNVVIEHDSEYQPDVKVTYYKNSIGTEEDGLDTGPSFGGERIYNIATSLSYLRKKVNVEMPQSWAMEGEVVIYENNLLLIHGAEVLSFTLDGASVTNGYVEKVKAPAYLVVSDISGNSAKVSWENG</sequence>
<proteinExistence type="predicted"/>
<reference evidence="3" key="1">
    <citation type="submission" date="2022-06" db="EMBL/GenBank/DDBJ databases">
        <title>Lactococcus from bovine mastitis in China.</title>
        <authorList>
            <person name="Lin Y."/>
            <person name="Han B."/>
        </authorList>
    </citation>
    <scope>NUCLEOTIDE SEQUENCE</scope>
    <source>
        <strain evidence="3">Ningxia-I-26</strain>
    </source>
</reference>
<dbReference type="Proteomes" id="UP001153199">
    <property type="component" value="Unassembled WGS sequence"/>
</dbReference>
<keyword evidence="4" id="KW-1185">Reference proteome</keyword>
<dbReference type="Pfam" id="PF18667">
    <property type="entry name" value="BppU_IgG"/>
    <property type="match status" value="1"/>
</dbReference>
<dbReference type="AlphaFoldDB" id="A0A9X4P190"/>
<evidence type="ECO:0000313" key="3">
    <source>
        <dbReference type="EMBL" id="MDG6145880.1"/>
    </source>
</evidence>
<dbReference type="Pfam" id="PF10651">
    <property type="entry name" value="BppU_N"/>
    <property type="match status" value="1"/>
</dbReference>
<feature type="domain" description="Baseplate upper protein immunoglobulin like" evidence="2">
    <location>
        <begin position="187"/>
        <end position="277"/>
    </location>
</feature>